<evidence type="ECO:0008006" key="3">
    <source>
        <dbReference type="Google" id="ProtNLM"/>
    </source>
</evidence>
<proteinExistence type="predicted"/>
<keyword evidence="2" id="KW-1185">Reference proteome</keyword>
<sequence>MKSILMFLCLMMAQCGSQSHSELKTTIAARHLIKSPRDFYSLDLESISSDALTMNHKFQRDISWVLWEDLLSKIKIGESGSIYLFQSWYATDDIKRIFRHLYSKIPSSERSSHQTFTEDEIFRAEQWHNQAIWEQAHWTEARFKQWLEEFQTPDQFISLPGIERVLFNSHYLQHILKNYRLIIDCPQGAAEPCLPPFPQGTAIIKTAWQRQGPGFPLMHYVVDQNSLPDILMPNKSWQGHPSTFAPEGLIKMTNLSHSTFYLTGIHLSAKTHEHWLWSSLWWDPLQSPLGQDRPASLSSYHYQMCSVASYNQQDLRHNFSDASLLGFYNAFSTLDHTQTWCSNPYIEHGKNNQKTNCLGCHQYAGEISRSQDITEILNNDPTQLISQYRTSFQSDYTWSLFFGANNIQRQMQQVVSYFQTYPTY</sequence>
<dbReference type="STRING" id="1513793.SAMN06296036_107203"/>
<evidence type="ECO:0000313" key="2">
    <source>
        <dbReference type="Proteomes" id="UP000192907"/>
    </source>
</evidence>
<name>A0A1Y6BX20_9BACT</name>
<dbReference type="Proteomes" id="UP000192907">
    <property type="component" value="Unassembled WGS sequence"/>
</dbReference>
<dbReference type="OrthoDB" id="280897at2"/>
<accession>A0A1Y6BX20</accession>
<dbReference type="RefSeq" id="WP_132318273.1">
    <property type="nucleotide sequence ID" value="NZ_FWZT01000007.1"/>
</dbReference>
<reference evidence="2" key="1">
    <citation type="submission" date="2017-04" db="EMBL/GenBank/DDBJ databases">
        <authorList>
            <person name="Varghese N."/>
            <person name="Submissions S."/>
        </authorList>
    </citation>
    <scope>NUCLEOTIDE SEQUENCE [LARGE SCALE GENOMIC DNA]</scope>
    <source>
        <strain evidence="2">RKEM611</strain>
    </source>
</reference>
<dbReference type="AlphaFoldDB" id="A0A1Y6BX20"/>
<organism evidence="1 2">
    <name type="scientific">Pseudobacteriovorax antillogorgiicola</name>
    <dbReference type="NCBI Taxonomy" id="1513793"/>
    <lineage>
        <taxon>Bacteria</taxon>
        <taxon>Pseudomonadati</taxon>
        <taxon>Bdellovibrionota</taxon>
        <taxon>Oligoflexia</taxon>
        <taxon>Oligoflexales</taxon>
        <taxon>Pseudobacteriovoracaceae</taxon>
        <taxon>Pseudobacteriovorax</taxon>
    </lineage>
</organism>
<evidence type="ECO:0000313" key="1">
    <source>
        <dbReference type="EMBL" id="SMF22520.1"/>
    </source>
</evidence>
<dbReference type="EMBL" id="FWZT01000007">
    <property type="protein sequence ID" value="SMF22520.1"/>
    <property type="molecule type" value="Genomic_DNA"/>
</dbReference>
<gene>
    <name evidence="1" type="ORF">SAMN06296036_107203</name>
</gene>
<protein>
    <recommendedName>
        <fullName evidence="3">Cytochrome c domain-containing protein</fullName>
    </recommendedName>
</protein>